<keyword evidence="3" id="KW-1185">Reference proteome</keyword>
<comment type="caution">
    <text evidence="2">The sequence shown here is derived from an EMBL/GenBank/DDBJ whole genome shotgun (WGS) entry which is preliminary data.</text>
</comment>
<evidence type="ECO:0000313" key="2">
    <source>
        <dbReference type="EMBL" id="KAK1667845.1"/>
    </source>
</evidence>
<dbReference type="Gene3D" id="6.10.140.100">
    <property type="match status" value="1"/>
</dbReference>
<feature type="region of interest" description="Disordered" evidence="1">
    <location>
        <begin position="99"/>
        <end position="154"/>
    </location>
</feature>
<evidence type="ECO:0000313" key="3">
    <source>
        <dbReference type="Proteomes" id="UP001231189"/>
    </source>
</evidence>
<feature type="compositionally biased region" description="Basic and acidic residues" evidence="1">
    <location>
        <begin position="143"/>
        <end position="152"/>
    </location>
</feature>
<sequence length="176" mass="19173">MAPKREFLPSANRAGAVRHGAAGSSQPRPDLRHRSGGADVLRRRCPNVVGGRAPPHGWHLSPDRVPVPPIPGSGRARVAEIRSAARSCRARRVMQVPTGTCGSRWSTMRGGLYIDEPQPQPQPQAEPQEEDDPDLQAALAASREQRDLDKLAKWPHLAKTLRASALEKARKAQEDA</sequence>
<protein>
    <submittedName>
        <fullName evidence="2">Uncharacterized protein</fullName>
    </submittedName>
</protein>
<name>A0AAD8T260_LOLMU</name>
<evidence type="ECO:0000256" key="1">
    <source>
        <dbReference type="SAM" id="MobiDB-lite"/>
    </source>
</evidence>
<dbReference type="Proteomes" id="UP001231189">
    <property type="component" value="Unassembled WGS sequence"/>
</dbReference>
<dbReference type="EMBL" id="JAUUTY010000003">
    <property type="protein sequence ID" value="KAK1667845.1"/>
    <property type="molecule type" value="Genomic_DNA"/>
</dbReference>
<feature type="region of interest" description="Disordered" evidence="1">
    <location>
        <begin position="1"/>
        <end position="74"/>
    </location>
</feature>
<organism evidence="2 3">
    <name type="scientific">Lolium multiflorum</name>
    <name type="common">Italian ryegrass</name>
    <name type="synonym">Lolium perenne subsp. multiflorum</name>
    <dbReference type="NCBI Taxonomy" id="4521"/>
    <lineage>
        <taxon>Eukaryota</taxon>
        <taxon>Viridiplantae</taxon>
        <taxon>Streptophyta</taxon>
        <taxon>Embryophyta</taxon>
        <taxon>Tracheophyta</taxon>
        <taxon>Spermatophyta</taxon>
        <taxon>Magnoliopsida</taxon>
        <taxon>Liliopsida</taxon>
        <taxon>Poales</taxon>
        <taxon>Poaceae</taxon>
        <taxon>BOP clade</taxon>
        <taxon>Pooideae</taxon>
        <taxon>Poodae</taxon>
        <taxon>Poeae</taxon>
        <taxon>Poeae Chloroplast Group 2 (Poeae type)</taxon>
        <taxon>Loliodinae</taxon>
        <taxon>Loliinae</taxon>
        <taxon>Lolium</taxon>
    </lineage>
</organism>
<proteinExistence type="predicted"/>
<reference evidence="2" key="1">
    <citation type="submission" date="2023-07" db="EMBL/GenBank/DDBJ databases">
        <title>A chromosome-level genome assembly of Lolium multiflorum.</title>
        <authorList>
            <person name="Chen Y."/>
            <person name="Copetti D."/>
            <person name="Kolliker R."/>
            <person name="Studer B."/>
        </authorList>
    </citation>
    <scope>NUCLEOTIDE SEQUENCE</scope>
    <source>
        <strain evidence="2">02402/16</strain>
        <tissue evidence="2">Leaf</tissue>
    </source>
</reference>
<gene>
    <name evidence="2" type="ORF">QYE76_056004</name>
</gene>
<accession>A0AAD8T260</accession>
<dbReference type="AlphaFoldDB" id="A0AAD8T260"/>